<dbReference type="Pfam" id="PF02485">
    <property type="entry name" value="Branch"/>
    <property type="match status" value="1"/>
</dbReference>
<evidence type="ECO:0000256" key="9">
    <source>
        <dbReference type="ARBA" id="ARBA00022989"/>
    </source>
</evidence>
<keyword evidence="3" id="KW-0328">Glycosyltransferase</keyword>
<keyword evidence="16" id="KW-1185">Reference proteome</keyword>
<comment type="caution">
    <text evidence="15">The sequence shown here is derived from an EMBL/GenBank/DDBJ whole genome shotgun (WGS) entry which is preliminary data.</text>
</comment>
<keyword evidence="7" id="KW-0256">Endoplasmic reticulum</keyword>
<dbReference type="InterPro" id="IPR003406">
    <property type="entry name" value="Glyco_trans_14"/>
</dbReference>
<keyword evidence="13" id="KW-0325">Glycoprotein</keyword>
<dbReference type="RefSeq" id="WP_380906329.1">
    <property type="nucleotide sequence ID" value="NZ_JBHUEG010000018.1"/>
</dbReference>
<evidence type="ECO:0000256" key="12">
    <source>
        <dbReference type="ARBA" id="ARBA00023157"/>
    </source>
</evidence>
<gene>
    <name evidence="15" type="ORF">ACFSR5_20035</name>
</gene>
<keyword evidence="10" id="KW-0333">Golgi apparatus</keyword>
<evidence type="ECO:0000256" key="7">
    <source>
        <dbReference type="ARBA" id="ARBA00022824"/>
    </source>
</evidence>
<evidence type="ECO:0000256" key="10">
    <source>
        <dbReference type="ARBA" id="ARBA00023034"/>
    </source>
</evidence>
<evidence type="ECO:0000256" key="14">
    <source>
        <dbReference type="ARBA" id="ARBA00042865"/>
    </source>
</evidence>
<accession>A0ABW5KMY8</accession>
<keyword evidence="6" id="KW-0479">Metal-binding</keyword>
<organism evidence="15 16">
    <name type="scientific">Sphingobacterium suaedae</name>
    <dbReference type="NCBI Taxonomy" id="1686402"/>
    <lineage>
        <taxon>Bacteria</taxon>
        <taxon>Pseudomonadati</taxon>
        <taxon>Bacteroidota</taxon>
        <taxon>Sphingobacteriia</taxon>
        <taxon>Sphingobacteriales</taxon>
        <taxon>Sphingobacteriaceae</taxon>
        <taxon>Sphingobacterium</taxon>
    </lineage>
</organism>
<evidence type="ECO:0000256" key="3">
    <source>
        <dbReference type="ARBA" id="ARBA00022676"/>
    </source>
</evidence>
<proteinExistence type="predicted"/>
<evidence type="ECO:0000256" key="1">
    <source>
        <dbReference type="ARBA" id="ARBA00004323"/>
    </source>
</evidence>
<dbReference type="EMBL" id="JBHULR010000021">
    <property type="protein sequence ID" value="MFD2549946.1"/>
    <property type="molecule type" value="Genomic_DNA"/>
</dbReference>
<keyword evidence="9" id="KW-1133">Transmembrane helix</keyword>
<evidence type="ECO:0000313" key="15">
    <source>
        <dbReference type="EMBL" id="MFD2549946.1"/>
    </source>
</evidence>
<dbReference type="PANTHER" id="PTHR46025:SF3">
    <property type="entry name" value="XYLOSYLTRANSFERASE OXT"/>
    <property type="match status" value="1"/>
</dbReference>
<evidence type="ECO:0000256" key="13">
    <source>
        <dbReference type="ARBA" id="ARBA00023180"/>
    </source>
</evidence>
<keyword evidence="11" id="KW-0472">Membrane</keyword>
<dbReference type="Proteomes" id="UP001597545">
    <property type="component" value="Unassembled WGS sequence"/>
</dbReference>
<name>A0ABW5KMY8_9SPHI</name>
<evidence type="ECO:0000256" key="4">
    <source>
        <dbReference type="ARBA" id="ARBA00022679"/>
    </source>
</evidence>
<reference evidence="16" key="1">
    <citation type="journal article" date="2019" name="Int. J. Syst. Evol. Microbiol.">
        <title>The Global Catalogue of Microorganisms (GCM) 10K type strain sequencing project: providing services to taxonomists for standard genome sequencing and annotation.</title>
        <authorList>
            <consortium name="The Broad Institute Genomics Platform"/>
            <consortium name="The Broad Institute Genome Sequencing Center for Infectious Disease"/>
            <person name="Wu L."/>
            <person name="Ma J."/>
        </authorList>
    </citation>
    <scope>NUCLEOTIDE SEQUENCE [LARGE SCALE GENOMIC DNA]</scope>
    <source>
        <strain evidence="16">KCTC 42662</strain>
    </source>
</reference>
<keyword evidence="8" id="KW-0735">Signal-anchor</keyword>
<evidence type="ECO:0000256" key="8">
    <source>
        <dbReference type="ARBA" id="ARBA00022968"/>
    </source>
</evidence>
<keyword evidence="5" id="KW-0812">Transmembrane</keyword>
<sequence length="286" mass="33712">MRHAYLIMAHNEFGVLQKLIDALDDDRNDIFVHVDQKVKTCPRLNTESAGLFYTEERIDVRWGTMSQIKAEYALFEETIRRGGNYIRYHVLSGTHLPLKPQDAIHAYFAKEENRNSELLRFMYTNKYEVNMKLGRYHFCLNGYQHPNSFLRAVSSRVWHGLLKVQYMCRIQRMPPAVQIKANNWVSLTPKAVAYIVLNKARILKEFRWTFCGDEFFIPYLLETSKDPFFIKNDAQLLYDDIQENANARVLTNRDYALLMESGCLFARKFSEQHMDIVYDILKQVKS</sequence>
<evidence type="ECO:0000256" key="11">
    <source>
        <dbReference type="ARBA" id="ARBA00023136"/>
    </source>
</evidence>
<keyword evidence="4" id="KW-0808">Transferase</keyword>
<evidence type="ECO:0000313" key="16">
    <source>
        <dbReference type="Proteomes" id="UP001597545"/>
    </source>
</evidence>
<comment type="subcellular location">
    <subcellularLocation>
        <location evidence="2">Endoplasmic reticulum membrane</location>
        <topology evidence="2">Single-pass type II membrane protein</topology>
    </subcellularLocation>
    <subcellularLocation>
        <location evidence="1">Golgi apparatus membrane</location>
        <topology evidence="1">Single-pass type II membrane protein</topology>
    </subcellularLocation>
</comment>
<protein>
    <recommendedName>
        <fullName evidence="14">Peptide O-xylosyltransferase</fullName>
    </recommendedName>
</protein>
<evidence type="ECO:0000256" key="2">
    <source>
        <dbReference type="ARBA" id="ARBA00004648"/>
    </source>
</evidence>
<keyword evidence="12" id="KW-1015">Disulfide bond</keyword>
<dbReference type="PANTHER" id="PTHR46025">
    <property type="entry name" value="XYLOSYLTRANSFERASE OXT"/>
    <property type="match status" value="1"/>
</dbReference>
<dbReference type="InterPro" id="IPR043538">
    <property type="entry name" value="XYLT"/>
</dbReference>
<evidence type="ECO:0000256" key="6">
    <source>
        <dbReference type="ARBA" id="ARBA00022723"/>
    </source>
</evidence>
<evidence type="ECO:0000256" key="5">
    <source>
        <dbReference type="ARBA" id="ARBA00022692"/>
    </source>
</evidence>